<sequence length="388" mass="44622">MQKLGNTVKNHLSAENTQEIPFIPLEESKPRSRISWRLPKFLCERVTNGYVRCRHDYQEAPRLHIELKKKVSSTTERVSWPVISARQIRRPNSEVVSSSIDLSEPCQQTLNRTKLILNAMLDQRWHRVLELLSPNVPTHTTLENGVSLSLLDLFLYSCVFVQASNANTTTDYDHISVRIMDNLLARGCSVEVSPTGMQKKVLVSMYHSLYSQSHIDFHAMFRRLLQSGLQAPPDLLVNREVTATPYYHLLDTYARWRVQNRHVEWPPNALVSKFLLLLNLLYSGAALLPDIPRTNDEAIAAVINGTHAKITTIFRLNPLSLFALTRLKTLQQYPQSAHQMKQLMQWLSIANTLPENVRRDLMFLERRALKNDLAFILLNDINKGIFSY</sequence>
<gene>
    <name evidence="1" type="ORF">TcWFU_006346</name>
</gene>
<reference evidence="1 2" key="1">
    <citation type="journal article" date="2022" name="Front. Cell. Infect. Microbiol.">
        <title>The Genomes of Two Strains of Taenia crassiceps the Animal Model for the Study of Human Cysticercosis.</title>
        <authorList>
            <person name="Bobes R.J."/>
            <person name="Estrada K."/>
            <person name="Rios-Valencia D.G."/>
            <person name="Calderon-Gallegos A."/>
            <person name="de la Torre P."/>
            <person name="Carrero J.C."/>
            <person name="Sanchez-Flores A."/>
            <person name="Laclette J.P."/>
        </authorList>
    </citation>
    <scope>NUCLEOTIDE SEQUENCE [LARGE SCALE GENOMIC DNA]</scope>
    <source>
        <strain evidence="1">WFUcys</strain>
    </source>
</reference>
<evidence type="ECO:0000313" key="2">
    <source>
        <dbReference type="Proteomes" id="UP001651158"/>
    </source>
</evidence>
<keyword evidence="2" id="KW-1185">Reference proteome</keyword>
<name>A0ABR4Q4M8_9CEST</name>
<accession>A0ABR4Q4M8</accession>
<dbReference type="Proteomes" id="UP001651158">
    <property type="component" value="Unassembled WGS sequence"/>
</dbReference>
<comment type="caution">
    <text evidence="1">The sequence shown here is derived from an EMBL/GenBank/DDBJ whole genome shotgun (WGS) entry which is preliminary data.</text>
</comment>
<proteinExistence type="predicted"/>
<organism evidence="1 2">
    <name type="scientific">Taenia crassiceps</name>
    <dbReference type="NCBI Taxonomy" id="6207"/>
    <lineage>
        <taxon>Eukaryota</taxon>
        <taxon>Metazoa</taxon>
        <taxon>Spiralia</taxon>
        <taxon>Lophotrochozoa</taxon>
        <taxon>Platyhelminthes</taxon>
        <taxon>Cestoda</taxon>
        <taxon>Eucestoda</taxon>
        <taxon>Cyclophyllidea</taxon>
        <taxon>Taeniidae</taxon>
        <taxon>Taenia</taxon>
    </lineage>
</organism>
<protein>
    <submittedName>
        <fullName evidence="1">Uncharacterized protein</fullName>
    </submittedName>
</protein>
<dbReference type="EMBL" id="JAKROA010000012">
    <property type="protein sequence ID" value="KAL5104484.1"/>
    <property type="molecule type" value="Genomic_DNA"/>
</dbReference>
<evidence type="ECO:0000313" key="1">
    <source>
        <dbReference type="EMBL" id="KAL5104484.1"/>
    </source>
</evidence>